<keyword evidence="4 6" id="KW-1133">Transmembrane helix</keyword>
<evidence type="ECO:0000256" key="1">
    <source>
        <dbReference type="ARBA" id="ARBA00004141"/>
    </source>
</evidence>
<proteinExistence type="inferred from homology"/>
<feature type="transmembrane region" description="Helical" evidence="6">
    <location>
        <begin position="298"/>
        <end position="320"/>
    </location>
</feature>
<feature type="transmembrane region" description="Helical" evidence="6">
    <location>
        <begin position="426"/>
        <end position="447"/>
    </location>
</feature>
<keyword evidence="5 6" id="KW-0472">Membrane</keyword>
<reference evidence="7" key="1">
    <citation type="submission" date="2023-03" db="UniProtKB">
        <authorList>
            <consortium name="EnsemblPlants"/>
        </authorList>
    </citation>
    <scope>IDENTIFICATION</scope>
</reference>
<feature type="transmembrane region" description="Helical" evidence="6">
    <location>
        <begin position="257"/>
        <end position="277"/>
    </location>
</feature>
<evidence type="ECO:0000256" key="3">
    <source>
        <dbReference type="ARBA" id="ARBA00022692"/>
    </source>
</evidence>
<comment type="subcellular location">
    <subcellularLocation>
        <location evidence="1">Membrane</location>
        <topology evidence="1">Multi-pass membrane protein</topology>
    </subcellularLocation>
</comment>
<dbReference type="GO" id="GO:0016020">
    <property type="term" value="C:membrane"/>
    <property type="evidence" value="ECO:0007669"/>
    <property type="project" value="UniProtKB-SubCell"/>
</dbReference>
<dbReference type="Pfam" id="PF03348">
    <property type="entry name" value="Serinc"/>
    <property type="match status" value="1"/>
</dbReference>
<evidence type="ECO:0008006" key="8">
    <source>
        <dbReference type="Google" id="ProtNLM"/>
    </source>
</evidence>
<feature type="transmembrane region" description="Helical" evidence="6">
    <location>
        <begin position="478"/>
        <end position="499"/>
    </location>
</feature>
<accession>A0A9I9EC13</accession>
<feature type="transmembrane region" description="Helical" evidence="6">
    <location>
        <begin position="399"/>
        <end position="419"/>
    </location>
</feature>
<feature type="transmembrane region" description="Helical" evidence="6">
    <location>
        <begin position="231"/>
        <end position="251"/>
    </location>
</feature>
<organism evidence="7">
    <name type="scientific">Cucumis melo</name>
    <name type="common">Muskmelon</name>
    <dbReference type="NCBI Taxonomy" id="3656"/>
    <lineage>
        <taxon>Eukaryota</taxon>
        <taxon>Viridiplantae</taxon>
        <taxon>Streptophyta</taxon>
        <taxon>Embryophyta</taxon>
        <taxon>Tracheophyta</taxon>
        <taxon>Spermatophyta</taxon>
        <taxon>Magnoliopsida</taxon>
        <taxon>eudicotyledons</taxon>
        <taxon>Gunneridae</taxon>
        <taxon>Pentapetalae</taxon>
        <taxon>rosids</taxon>
        <taxon>fabids</taxon>
        <taxon>Cucurbitales</taxon>
        <taxon>Cucurbitaceae</taxon>
        <taxon>Benincaseae</taxon>
        <taxon>Cucumis</taxon>
    </lineage>
</organism>
<name>A0A9I9EC13_CUCME</name>
<dbReference type="InterPro" id="IPR005016">
    <property type="entry name" value="TDE1/TMS"/>
</dbReference>
<dbReference type="PANTHER" id="PTHR10383">
    <property type="entry name" value="SERINE INCORPORATOR"/>
    <property type="match status" value="1"/>
</dbReference>
<dbReference type="PANTHER" id="PTHR10383:SF23">
    <property type="entry name" value="SERINC-DOMAIN CONTAINING SERINE AND SPHINGOLIPID BIOSYNTHESIS PROTEIN"/>
    <property type="match status" value="1"/>
</dbReference>
<evidence type="ECO:0000256" key="2">
    <source>
        <dbReference type="ARBA" id="ARBA00006665"/>
    </source>
</evidence>
<sequence>MRPTTTTTLFLPLRNEYLVRELPNSCDNLLTRAASLVFPQCEQMEEREFSFRGTFLKASSLVKASSRSVVGKAKNEYLSVLHYRMSQGGEGRGEHTRQGNSEFVSWEIPNADYANEKKKSLRVRYVYSIIFLVTNLIAWFLRDYGQRIVPQLHCKENFFLHLSMHFHFTSTTLYLTNTNKILKPTVCGSSDSEILNHVEQEERNVFTHSEFFVTRKLHEPRNLWHSSWWSLKFIVFIVSMLAPFFFPPALIQLYGEFARAGAGIFLILQLISVIQFISWWNKYWMPDEKMKQSCSLGLFTSTIFYIASFCGIGLMYSLYVPKVRCVLNIFFISWTLILLIVMMAVSLHSKVNRGLLSSGIMASYVVFLCWSAIRSEWLLSEPATEKCSARKEESGNNDWITILVRIYSFFLNFVVSFDLTLRNTLLFYLSFLIAICAVVMATFSTGIDSQSFQYVSDAEQFRKDEVKEEDDIPYKYGFFHLTFSLGAMYFAMLFISWNLNNSATKWSMDVGWTSTWVKIINEWFAATIYCKYNPIQNAINPAKYHIVESYSITISYFKIMLINVTYAHKSFGQTKFENENVWTLMSPVVRKAKVRDHEEGAVVQEANDSAIP</sequence>
<keyword evidence="3 6" id="KW-0812">Transmembrane</keyword>
<evidence type="ECO:0000256" key="6">
    <source>
        <dbReference type="SAM" id="Phobius"/>
    </source>
</evidence>
<dbReference type="AlphaFoldDB" id="A0A9I9EC13"/>
<feature type="transmembrane region" description="Helical" evidence="6">
    <location>
        <begin position="125"/>
        <end position="142"/>
    </location>
</feature>
<feature type="transmembrane region" description="Helical" evidence="6">
    <location>
        <begin position="326"/>
        <end position="347"/>
    </location>
</feature>
<comment type="similarity">
    <text evidence="2">Belongs to the TDE1 family.</text>
</comment>
<evidence type="ECO:0000256" key="5">
    <source>
        <dbReference type="ARBA" id="ARBA00023136"/>
    </source>
</evidence>
<evidence type="ECO:0000256" key="4">
    <source>
        <dbReference type="ARBA" id="ARBA00022989"/>
    </source>
</evidence>
<evidence type="ECO:0000313" key="7">
    <source>
        <dbReference type="EnsemblPlants" id="MELO3C031654.2.1"/>
    </source>
</evidence>
<protein>
    <recommendedName>
        <fullName evidence="8">Serine incorporator</fullName>
    </recommendedName>
</protein>
<dbReference type="Gramene" id="MELO3C031654.2.1">
    <property type="protein sequence ID" value="MELO3C031654.2.1"/>
    <property type="gene ID" value="MELO3C031654.2"/>
</dbReference>
<dbReference type="EnsemblPlants" id="MELO3C031654.2.1">
    <property type="protein sequence ID" value="MELO3C031654.2.1"/>
    <property type="gene ID" value="MELO3C031654.2"/>
</dbReference>